<dbReference type="GO" id="GO:0016829">
    <property type="term" value="F:lyase activity"/>
    <property type="evidence" value="ECO:0007669"/>
    <property type="project" value="UniProtKB-KW"/>
</dbReference>
<keyword evidence="1" id="KW-0663">Pyridoxal phosphate</keyword>
<evidence type="ECO:0000256" key="1">
    <source>
        <dbReference type="ARBA" id="ARBA00022898"/>
    </source>
</evidence>
<accession>A0A1G5QCY8</accession>
<dbReference type="InterPro" id="IPR015424">
    <property type="entry name" value="PyrdxlP-dep_Trfase"/>
</dbReference>
<dbReference type="InterPro" id="IPR000192">
    <property type="entry name" value="Aminotrans_V_dom"/>
</dbReference>
<dbReference type="EMBL" id="FMWD01000005">
    <property type="protein sequence ID" value="SCZ59109.1"/>
    <property type="molecule type" value="Genomic_DNA"/>
</dbReference>
<dbReference type="Gene3D" id="3.40.640.10">
    <property type="entry name" value="Type I PLP-dependent aspartate aminotransferase-like (Major domain)"/>
    <property type="match status" value="1"/>
</dbReference>
<reference evidence="3 4" key="1">
    <citation type="submission" date="2016-10" db="EMBL/GenBank/DDBJ databases">
        <authorList>
            <person name="de Groot N.N."/>
        </authorList>
    </citation>
    <scope>NUCLEOTIDE SEQUENCE [LARGE SCALE GENOMIC DNA]</scope>
    <source>
        <strain evidence="3 4">HLD2</strain>
    </source>
</reference>
<dbReference type="PANTHER" id="PTHR43586">
    <property type="entry name" value="CYSTEINE DESULFURASE"/>
    <property type="match status" value="1"/>
</dbReference>
<feature type="domain" description="Aminotransferase class V" evidence="2">
    <location>
        <begin position="47"/>
        <end position="375"/>
    </location>
</feature>
<protein>
    <submittedName>
        <fullName evidence="3">Selenocysteine lyase/Cysteine desulfurase</fullName>
    </submittedName>
</protein>
<evidence type="ECO:0000313" key="3">
    <source>
        <dbReference type="EMBL" id="SCZ59109.1"/>
    </source>
</evidence>
<dbReference type="InterPro" id="IPR015422">
    <property type="entry name" value="PyrdxlP-dep_Trfase_small"/>
</dbReference>
<name>A0A1G5QCY8_9GAMM</name>
<dbReference type="InterPro" id="IPR015421">
    <property type="entry name" value="PyrdxlP-dep_Trfase_major"/>
</dbReference>
<evidence type="ECO:0000313" key="4">
    <source>
        <dbReference type="Proteomes" id="UP000199648"/>
    </source>
</evidence>
<proteinExistence type="predicted"/>
<gene>
    <name evidence="3" type="ORF">SAMN03097708_01790</name>
</gene>
<dbReference type="Gene3D" id="3.90.1150.10">
    <property type="entry name" value="Aspartate Aminotransferase, domain 1"/>
    <property type="match status" value="1"/>
</dbReference>
<dbReference type="PANTHER" id="PTHR43586:SF15">
    <property type="entry name" value="BLR3095 PROTEIN"/>
    <property type="match status" value="1"/>
</dbReference>
<dbReference type="STRING" id="415747.SAMN03097708_01790"/>
<dbReference type="SUPFAM" id="SSF53383">
    <property type="entry name" value="PLP-dependent transferases"/>
    <property type="match status" value="1"/>
</dbReference>
<dbReference type="Pfam" id="PF00266">
    <property type="entry name" value="Aminotran_5"/>
    <property type="match status" value="1"/>
</dbReference>
<dbReference type="Proteomes" id="UP000199648">
    <property type="component" value="Unassembled WGS sequence"/>
</dbReference>
<organism evidence="3 4">
    <name type="scientific">Thiohalomonas denitrificans</name>
    <dbReference type="NCBI Taxonomy" id="415747"/>
    <lineage>
        <taxon>Bacteria</taxon>
        <taxon>Pseudomonadati</taxon>
        <taxon>Pseudomonadota</taxon>
        <taxon>Gammaproteobacteria</taxon>
        <taxon>Thiohalomonadales</taxon>
        <taxon>Thiohalomonadaceae</taxon>
        <taxon>Thiohalomonas</taxon>
    </lineage>
</organism>
<keyword evidence="4" id="KW-1185">Reference proteome</keyword>
<dbReference type="AlphaFoldDB" id="A0A1G5QCY8"/>
<evidence type="ECO:0000259" key="2">
    <source>
        <dbReference type="Pfam" id="PF00266"/>
    </source>
</evidence>
<keyword evidence="3" id="KW-0456">Lyase</keyword>
<sequence>MPILSELENQITPHNGDRTEDCQDRYLFDRMANMIEPEFSLEKGLIHLNHAAVSPWPRRTVEAVKAFAEENGIRGSLGYPRWLKTEEQLREQLRKLIHAPAIEDIALVKNTSEALSFVAYGLDWQAGDSVVITDQEFPSNRVVWESLQDQGVSVRKARLNQHVSPEEAIMAETDDSTRLVAISSVQYASGLKMDLARIGRFCRKRKILFCVDAIQSVGALPMDVQAIHADFLAADGHKWMLGPEGLGVFYCRSEIRPCLKLTQYGWHMLEALGEFDRQEWKAAESARRFECGSPNMLGVHGLHASLSLLLDIGIPVVEEAIRQRVDRLVTGLQAIPDIEILSDLRPDRRSGILTFHHHRLSDATVHEALSRRGVFCARRGGGIRLSPHFYTPLEAIDRTLKWVTEC</sequence>